<comment type="caution">
    <text evidence="1">The sequence shown here is derived from an EMBL/GenBank/DDBJ whole genome shotgun (WGS) entry which is preliminary data.</text>
</comment>
<protein>
    <submittedName>
        <fullName evidence="1">Uncharacterized protein</fullName>
    </submittedName>
</protein>
<gene>
    <name evidence="1" type="ORF">EYF80_061016</name>
</gene>
<evidence type="ECO:0000313" key="2">
    <source>
        <dbReference type="Proteomes" id="UP000314294"/>
    </source>
</evidence>
<dbReference type="EMBL" id="SRLO01006377">
    <property type="protein sequence ID" value="TNN28835.1"/>
    <property type="molecule type" value="Genomic_DNA"/>
</dbReference>
<name>A0A4Z2EJA8_9TELE</name>
<proteinExistence type="predicted"/>
<dbReference type="Proteomes" id="UP000314294">
    <property type="component" value="Unassembled WGS sequence"/>
</dbReference>
<accession>A0A4Z2EJA8</accession>
<reference evidence="1 2" key="1">
    <citation type="submission" date="2019-03" db="EMBL/GenBank/DDBJ databases">
        <title>First draft genome of Liparis tanakae, snailfish: a comprehensive survey of snailfish specific genes.</title>
        <authorList>
            <person name="Kim W."/>
            <person name="Song I."/>
            <person name="Jeong J.-H."/>
            <person name="Kim D."/>
            <person name="Kim S."/>
            <person name="Ryu S."/>
            <person name="Song J.Y."/>
            <person name="Lee S.K."/>
        </authorList>
    </citation>
    <scope>NUCLEOTIDE SEQUENCE [LARGE SCALE GENOMIC DNA]</scope>
    <source>
        <tissue evidence="1">Muscle</tissue>
    </source>
</reference>
<sequence length="10" mass="1108">MHPDPLSKAL</sequence>
<evidence type="ECO:0000313" key="1">
    <source>
        <dbReference type="EMBL" id="TNN28835.1"/>
    </source>
</evidence>
<keyword evidence="2" id="KW-1185">Reference proteome</keyword>
<organism evidence="1 2">
    <name type="scientific">Liparis tanakae</name>
    <name type="common">Tanaka's snailfish</name>
    <dbReference type="NCBI Taxonomy" id="230148"/>
    <lineage>
        <taxon>Eukaryota</taxon>
        <taxon>Metazoa</taxon>
        <taxon>Chordata</taxon>
        <taxon>Craniata</taxon>
        <taxon>Vertebrata</taxon>
        <taxon>Euteleostomi</taxon>
        <taxon>Actinopterygii</taxon>
        <taxon>Neopterygii</taxon>
        <taxon>Teleostei</taxon>
        <taxon>Neoteleostei</taxon>
        <taxon>Acanthomorphata</taxon>
        <taxon>Eupercaria</taxon>
        <taxon>Perciformes</taxon>
        <taxon>Cottioidei</taxon>
        <taxon>Cottales</taxon>
        <taxon>Liparidae</taxon>
        <taxon>Liparis</taxon>
    </lineage>
</organism>